<dbReference type="AlphaFoldDB" id="A0A0A8L9J7"/>
<reference evidence="2 3" key="1">
    <citation type="submission" date="2014-03" db="EMBL/GenBank/DDBJ databases">
        <title>The genome of Kluyveromyces dobzhanskii.</title>
        <authorList>
            <person name="Nystedt B."/>
            <person name="Astrom S."/>
        </authorList>
    </citation>
    <scope>NUCLEOTIDE SEQUENCE [LARGE SCALE GENOMIC DNA]</scope>
    <source>
        <strain evidence="2 3">CBS 2104</strain>
    </source>
</reference>
<dbReference type="EMBL" id="CCBQ010000041">
    <property type="protein sequence ID" value="CDO94922.1"/>
    <property type="molecule type" value="Genomic_DNA"/>
</dbReference>
<proteinExistence type="predicted"/>
<feature type="compositionally biased region" description="Polar residues" evidence="1">
    <location>
        <begin position="214"/>
        <end position="223"/>
    </location>
</feature>
<organism evidence="2 3">
    <name type="scientific">Kluyveromyces dobzhanskii CBS 2104</name>
    <dbReference type="NCBI Taxonomy" id="1427455"/>
    <lineage>
        <taxon>Eukaryota</taxon>
        <taxon>Fungi</taxon>
        <taxon>Dikarya</taxon>
        <taxon>Ascomycota</taxon>
        <taxon>Saccharomycotina</taxon>
        <taxon>Saccharomycetes</taxon>
        <taxon>Saccharomycetales</taxon>
        <taxon>Saccharomycetaceae</taxon>
        <taxon>Kluyveromyces</taxon>
    </lineage>
</organism>
<dbReference type="OrthoDB" id="10471611at2759"/>
<comment type="caution">
    <text evidence="2">The sequence shown here is derived from an EMBL/GenBank/DDBJ whole genome shotgun (WGS) entry which is preliminary data.</text>
</comment>
<sequence>MADLEECWFVVQHVRSEEQSSFFVGHCTRSDSNEFEVWIHIEAADHGFVLGESESTLSRADLAELERACVASSGQGGALLTIVKGDDEMWRLRYKDLEMLLEFERQRLDAEEVYEASMRYISESNVAWGNRLRKAQNEALEVVQKSKNTIIGELNKRNRRIRELEQELKQTRSRIVSLSQSPTKSPVKREHPEHEEEGAPLAPTQSYPFMGINRSRTSLSSSPVKPVHQQDLMETTQPSPDPVLMTDDAPNDDESGDEDQEDTDVET</sequence>
<evidence type="ECO:0000256" key="1">
    <source>
        <dbReference type="SAM" id="MobiDB-lite"/>
    </source>
</evidence>
<gene>
    <name evidence="2" type="ORF">KLDO_g3175</name>
</gene>
<feature type="region of interest" description="Disordered" evidence="1">
    <location>
        <begin position="168"/>
        <end position="267"/>
    </location>
</feature>
<feature type="compositionally biased region" description="Polar residues" evidence="1">
    <location>
        <begin position="173"/>
        <end position="184"/>
    </location>
</feature>
<keyword evidence="3" id="KW-1185">Reference proteome</keyword>
<accession>A0A0A8L9J7</accession>
<name>A0A0A8L9J7_9SACH</name>
<evidence type="ECO:0000313" key="3">
    <source>
        <dbReference type="Proteomes" id="UP000031516"/>
    </source>
</evidence>
<protein>
    <submittedName>
        <fullName evidence="2">WGS project CCBQ000000000 data, contig 00008</fullName>
    </submittedName>
</protein>
<feature type="compositionally biased region" description="Acidic residues" evidence="1">
    <location>
        <begin position="249"/>
        <end position="267"/>
    </location>
</feature>
<dbReference type="Proteomes" id="UP000031516">
    <property type="component" value="Unassembled WGS sequence"/>
</dbReference>
<evidence type="ECO:0000313" key="2">
    <source>
        <dbReference type="EMBL" id="CDO94922.1"/>
    </source>
</evidence>